<feature type="compositionally biased region" description="Basic and acidic residues" evidence="1">
    <location>
        <begin position="147"/>
        <end position="159"/>
    </location>
</feature>
<dbReference type="EMBL" id="UOGL01000030">
    <property type="protein sequence ID" value="VAX36069.1"/>
    <property type="molecule type" value="Genomic_DNA"/>
</dbReference>
<name>A0A3B1D1P9_9ZZZZ</name>
<evidence type="ECO:0000256" key="1">
    <source>
        <dbReference type="SAM" id="MobiDB-lite"/>
    </source>
</evidence>
<keyword evidence="2" id="KW-1133">Transmembrane helix</keyword>
<keyword evidence="2" id="KW-0472">Membrane</keyword>
<keyword evidence="2" id="KW-0812">Transmembrane</keyword>
<reference evidence="3" key="1">
    <citation type="submission" date="2018-06" db="EMBL/GenBank/DDBJ databases">
        <authorList>
            <person name="Zhirakovskaya E."/>
        </authorList>
    </citation>
    <scope>NUCLEOTIDE SEQUENCE</scope>
</reference>
<gene>
    <name evidence="3" type="ORF">MNBD_PLANCTO02-1663</name>
</gene>
<dbReference type="AlphaFoldDB" id="A0A3B1D1P9"/>
<evidence type="ECO:0000256" key="2">
    <source>
        <dbReference type="SAM" id="Phobius"/>
    </source>
</evidence>
<feature type="non-terminal residue" evidence="3">
    <location>
        <position position="1"/>
    </location>
</feature>
<organism evidence="3">
    <name type="scientific">hydrothermal vent metagenome</name>
    <dbReference type="NCBI Taxonomy" id="652676"/>
    <lineage>
        <taxon>unclassified sequences</taxon>
        <taxon>metagenomes</taxon>
        <taxon>ecological metagenomes</taxon>
    </lineage>
</organism>
<proteinExistence type="predicted"/>
<accession>A0A3B1D1P9</accession>
<sequence length="218" mass="25269">YIAILICRYWERGLDINIKKKAVVLFEKDEEERRGRVLSHFLKRYTPDVVGPCAGRQRKEALTDWDPIMLEYLIYCYKKKLHLFSEKNDKRTYLHRPTDIAIDEYLSSGNIDPQELVLRKKVFAAMDKLYIQGISTPAAPEITPKQNRPEEPVKTKTEEPVSQLQEAISIEHKKDHSRHPVQKKGAVTPPQEKASYGIWLILSGVIASLLMGVYFFKK</sequence>
<feature type="transmembrane region" description="Helical" evidence="2">
    <location>
        <begin position="196"/>
        <end position="216"/>
    </location>
</feature>
<feature type="region of interest" description="Disordered" evidence="1">
    <location>
        <begin position="140"/>
        <end position="160"/>
    </location>
</feature>
<protein>
    <submittedName>
        <fullName evidence="3">Uncharacterized protein</fullName>
    </submittedName>
</protein>
<evidence type="ECO:0000313" key="3">
    <source>
        <dbReference type="EMBL" id="VAX36069.1"/>
    </source>
</evidence>